<dbReference type="AlphaFoldDB" id="A0A4P9XI99"/>
<dbReference type="OrthoDB" id="1854502at2759"/>
<proteinExistence type="predicted"/>
<sequence>MQEIEVPPRDTFAHYIYVDQPGRNLLWWFNTKRHNIGFGLYYRPGRVEGTPVQAELKPEATDADAGSTLGALESPRLYQHHGASRSASLLPPTRAADHGDAGDASRQGAPILRSKGSRQMLFTEEPAGDTASLLIPSPTPSPSGRGRRQSTVGAIASNLFGGGSSRTSSPASESASGPRLVSSAAAQLPHSRNVSVSSDITVSSSAPVTAAHTPMLVSHTPSASLSGTNAPSRTASPAPSIRSISTSAAVAPGLMASAAMSPTTQGSKGRQRITYRPKDPRMKELMPVEVYESSKRTVQGQLEATEEGTYIFIFGKPMTTRSHGIRPSG</sequence>
<feature type="region of interest" description="Disordered" evidence="1">
    <location>
        <begin position="219"/>
        <end position="241"/>
    </location>
</feature>
<name>A0A4P9XI99_9FUNG</name>
<accession>A0A4P9XI99</accession>
<dbReference type="Proteomes" id="UP000271241">
    <property type="component" value="Unassembled WGS sequence"/>
</dbReference>
<keyword evidence="3" id="KW-1185">Reference proteome</keyword>
<evidence type="ECO:0000256" key="1">
    <source>
        <dbReference type="SAM" id="MobiDB-lite"/>
    </source>
</evidence>
<evidence type="ECO:0000313" key="3">
    <source>
        <dbReference type="Proteomes" id="UP000271241"/>
    </source>
</evidence>
<dbReference type="EMBL" id="KZ993139">
    <property type="protein sequence ID" value="RKP05407.1"/>
    <property type="molecule type" value="Genomic_DNA"/>
</dbReference>
<organism evidence="2 3">
    <name type="scientific">Thamnocephalis sphaerospora</name>
    <dbReference type="NCBI Taxonomy" id="78915"/>
    <lineage>
        <taxon>Eukaryota</taxon>
        <taxon>Fungi</taxon>
        <taxon>Fungi incertae sedis</taxon>
        <taxon>Zoopagomycota</taxon>
        <taxon>Zoopagomycotina</taxon>
        <taxon>Zoopagomycetes</taxon>
        <taxon>Zoopagales</taxon>
        <taxon>Sigmoideomycetaceae</taxon>
        <taxon>Thamnocephalis</taxon>
    </lineage>
</organism>
<dbReference type="SUPFAM" id="SSF101576">
    <property type="entry name" value="Supernatant protein factor (SPF), C-terminal domain"/>
    <property type="match status" value="1"/>
</dbReference>
<reference evidence="3" key="1">
    <citation type="journal article" date="2018" name="Nat. Microbiol.">
        <title>Leveraging single-cell genomics to expand the fungal tree of life.</title>
        <authorList>
            <person name="Ahrendt S.R."/>
            <person name="Quandt C.A."/>
            <person name="Ciobanu D."/>
            <person name="Clum A."/>
            <person name="Salamov A."/>
            <person name="Andreopoulos B."/>
            <person name="Cheng J.F."/>
            <person name="Woyke T."/>
            <person name="Pelin A."/>
            <person name="Henrissat B."/>
            <person name="Reynolds N.K."/>
            <person name="Benny G.L."/>
            <person name="Smith M.E."/>
            <person name="James T.Y."/>
            <person name="Grigoriev I.V."/>
        </authorList>
    </citation>
    <scope>NUCLEOTIDE SEQUENCE [LARGE SCALE GENOMIC DNA]</scope>
    <source>
        <strain evidence="3">RSA 1356</strain>
    </source>
</reference>
<feature type="region of interest" description="Disordered" evidence="1">
    <location>
        <begin position="80"/>
        <end position="199"/>
    </location>
</feature>
<dbReference type="Gene3D" id="2.60.120.680">
    <property type="entry name" value="GOLD domain"/>
    <property type="match status" value="1"/>
</dbReference>
<protein>
    <recommendedName>
        <fullName evidence="4">GOLD domain-containing protein</fullName>
    </recommendedName>
</protein>
<evidence type="ECO:0008006" key="4">
    <source>
        <dbReference type="Google" id="ProtNLM"/>
    </source>
</evidence>
<evidence type="ECO:0000313" key="2">
    <source>
        <dbReference type="EMBL" id="RKP05407.1"/>
    </source>
</evidence>
<dbReference type="InterPro" id="IPR036598">
    <property type="entry name" value="GOLD_dom_sf"/>
</dbReference>
<feature type="compositionally biased region" description="Low complexity" evidence="1">
    <location>
        <begin position="165"/>
        <end position="179"/>
    </location>
</feature>
<gene>
    <name evidence="2" type="ORF">THASP1DRAFT_32750</name>
</gene>